<sequence length="447" mass="47253">QERWRSRNEPESSDESDEEPPPLPPAPHRHGAFVCIYPEGTESAMAGVMEQSTIDFEARNECVCEKCSRRAHLQLVEGAMMSFHDSILKMTSERTTPPVRTTKPFASKPPRTMPVTSFRNPPPEFDLDDDPDSSHSPLASPKGSARPPIDPPPPPAPPVHREEPLRRPSSSSSSSSSSCSSSNGGGRSTEEGARARGLQETPPRGLLEARRRAASSDDGGPDSRGTAQSDGLPARELPDARSHDPSISGIRAGHSCRSSPAQASTEQTARVSRALPSAEASSRQGNASSLPPKGPSRRAASSARTSAPYAAAGAEPRVAPHHHHTEKRHYGGLSAPNNGLTANTPVPAPAYNRSMGAASTSPAITETGDSSSRTGPAPNSATASSVRLPQQSAYAHAGKWYDPSRQLQRATSTGSAESSGTKSQQGGHKTSKQRLREVRAAYGSKPM</sequence>
<feature type="compositionally biased region" description="Polar residues" evidence="1">
    <location>
        <begin position="256"/>
        <end position="270"/>
    </location>
</feature>
<feature type="compositionally biased region" description="Acidic residues" evidence="1">
    <location>
        <begin position="11"/>
        <end position="20"/>
    </location>
</feature>
<organism evidence="2 3">
    <name type="scientific">Cymbomonas tetramitiformis</name>
    <dbReference type="NCBI Taxonomy" id="36881"/>
    <lineage>
        <taxon>Eukaryota</taxon>
        <taxon>Viridiplantae</taxon>
        <taxon>Chlorophyta</taxon>
        <taxon>Pyramimonadophyceae</taxon>
        <taxon>Pyramimonadales</taxon>
        <taxon>Pyramimonadaceae</taxon>
        <taxon>Cymbomonas</taxon>
    </lineage>
</organism>
<feature type="non-terminal residue" evidence="2">
    <location>
        <position position="1"/>
    </location>
</feature>
<dbReference type="AlphaFoldDB" id="A0AAE0G0V4"/>
<feature type="compositionally biased region" description="Polar residues" evidence="1">
    <location>
        <begin position="335"/>
        <end position="344"/>
    </location>
</feature>
<proteinExistence type="predicted"/>
<evidence type="ECO:0000256" key="1">
    <source>
        <dbReference type="SAM" id="MobiDB-lite"/>
    </source>
</evidence>
<reference evidence="2 3" key="1">
    <citation type="journal article" date="2015" name="Genome Biol. Evol.">
        <title>Comparative Genomics of a Bacterivorous Green Alga Reveals Evolutionary Causalities and Consequences of Phago-Mixotrophic Mode of Nutrition.</title>
        <authorList>
            <person name="Burns J.A."/>
            <person name="Paasch A."/>
            <person name="Narechania A."/>
            <person name="Kim E."/>
        </authorList>
    </citation>
    <scope>NUCLEOTIDE SEQUENCE [LARGE SCALE GENOMIC DNA]</scope>
    <source>
        <strain evidence="2 3">PLY_AMNH</strain>
    </source>
</reference>
<gene>
    <name evidence="2" type="ORF">CYMTET_22293</name>
</gene>
<protein>
    <submittedName>
        <fullName evidence="2">Uncharacterized protein</fullName>
    </submittedName>
</protein>
<keyword evidence="3" id="KW-1185">Reference proteome</keyword>
<feature type="region of interest" description="Disordered" evidence="1">
    <location>
        <begin position="1"/>
        <end position="31"/>
    </location>
</feature>
<evidence type="ECO:0000313" key="2">
    <source>
        <dbReference type="EMBL" id="KAK3269258.1"/>
    </source>
</evidence>
<evidence type="ECO:0000313" key="3">
    <source>
        <dbReference type="Proteomes" id="UP001190700"/>
    </source>
</evidence>
<feature type="compositionally biased region" description="Pro residues" evidence="1">
    <location>
        <begin position="148"/>
        <end position="158"/>
    </location>
</feature>
<feature type="compositionally biased region" description="Low complexity" evidence="1">
    <location>
        <begin position="169"/>
        <end position="182"/>
    </location>
</feature>
<feature type="compositionally biased region" description="Polar residues" evidence="1">
    <location>
        <begin position="279"/>
        <end position="289"/>
    </location>
</feature>
<feature type="compositionally biased region" description="Low complexity" evidence="1">
    <location>
        <begin position="410"/>
        <end position="423"/>
    </location>
</feature>
<accession>A0AAE0G0V4</accession>
<feature type="compositionally biased region" description="Low complexity" evidence="1">
    <location>
        <begin position="297"/>
        <end position="314"/>
    </location>
</feature>
<feature type="compositionally biased region" description="Basic and acidic residues" evidence="1">
    <location>
        <begin position="1"/>
        <end position="10"/>
    </location>
</feature>
<dbReference type="EMBL" id="LGRX02011112">
    <property type="protein sequence ID" value="KAK3269258.1"/>
    <property type="molecule type" value="Genomic_DNA"/>
</dbReference>
<dbReference type="Proteomes" id="UP001190700">
    <property type="component" value="Unassembled WGS sequence"/>
</dbReference>
<feature type="compositionally biased region" description="Polar residues" evidence="1">
    <location>
        <begin position="357"/>
        <end position="393"/>
    </location>
</feature>
<comment type="caution">
    <text evidence="2">The sequence shown here is derived from an EMBL/GenBank/DDBJ whole genome shotgun (WGS) entry which is preliminary data.</text>
</comment>
<name>A0AAE0G0V4_9CHLO</name>
<feature type="region of interest" description="Disordered" evidence="1">
    <location>
        <begin position="90"/>
        <end position="447"/>
    </location>
</feature>